<dbReference type="SUPFAM" id="SSF52518">
    <property type="entry name" value="Thiamin diphosphate-binding fold (THDP-binding)"/>
    <property type="match status" value="1"/>
</dbReference>
<keyword evidence="4" id="KW-1185">Reference proteome</keyword>
<dbReference type="Proteomes" id="UP000775213">
    <property type="component" value="Unassembled WGS sequence"/>
</dbReference>
<dbReference type="GO" id="GO:0005948">
    <property type="term" value="C:acetolactate synthase complex"/>
    <property type="evidence" value="ECO:0007669"/>
    <property type="project" value="TreeGrafter"/>
</dbReference>
<evidence type="ECO:0000259" key="2">
    <source>
        <dbReference type="Pfam" id="PF02775"/>
    </source>
</evidence>
<feature type="domain" description="Thiamine pyrophosphate enzyme TPP-binding" evidence="2">
    <location>
        <begin position="23"/>
        <end position="108"/>
    </location>
</feature>
<dbReference type="PANTHER" id="PTHR18968:SF13">
    <property type="entry name" value="ACETOLACTATE SYNTHASE CATALYTIC SUBUNIT, MITOCHONDRIAL"/>
    <property type="match status" value="1"/>
</dbReference>
<dbReference type="AlphaFoldDB" id="A0AAV7HKA9"/>
<gene>
    <name evidence="3" type="ORF">IEQ34_001886</name>
</gene>
<evidence type="ECO:0000313" key="4">
    <source>
        <dbReference type="Proteomes" id="UP000775213"/>
    </source>
</evidence>
<dbReference type="InterPro" id="IPR029061">
    <property type="entry name" value="THDP-binding"/>
</dbReference>
<dbReference type="PANTHER" id="PTHR18968">
    <property type="entry name" value="THIAMINE PYROPHOSPHATE ENZYMES"/>
    <property type="match status" value="1"/>
</dbReference>
<dbReference type="GO" id="GO:0050660">
    <property type="term" value="F:flavin adenine dinucleotide binding"/>
    <property type="evidence" value="ECO:0007669"/>
    <property type="project" value="TreeGrafter"/>
</dbReference>
<dbReference type="InterPro" id="IPR045229">
    <property type="entry name" value="TPP_enz"/>
</dbReference>
<name>A0AAV7HKA9_DENCH</name>
<evidence type="ECO:0000256" key="1">
    <source>
        <dbReference type="ARBA" id="ARBA00007812"/>
    </source>
</evidence>
<dbReference type="EMBL" id="JAGFBR010000003">
    <property type="protein sequence ID" value="KAH0468654.1"/>
    <property type="molecule type" value="Genomic_DNA"/>
</dbReference>
<sequence>MKELTSLLSLHFSAFLCVIFSLHKEPRQWLSSVCLGAKVFGLPRAAGAELEILVLLLMDGIFLITVQELEMICIEKLSVKIMVLHNQHLGIVVQQQDRFYKANRARTYLGEPKNEG</sequence>
<protein>
    <recommendedName>
        <fullName evidence="2">Thiamine pyrophosphate enzyme TPP-binding domain-containing protein</fullName>
    </recommendedName>
</protein>
<dbReference type="Pfam" id="PF02775">
    <property type="entry name" value="TPP_enzyme_C"/>
    <property type="match status" value="1"/>
</dbReference>
<dbReference type="InterPro" id="IPR011766">
    <property type="entry name" value="TPP_enzyme_TPP-bd"/>
</dbReference>
<dbReference type="GO" id="GO:0003984">
    <property type="term" value="F:acetolactate synthase activity"/>
    <property type="evidence" value="ECO:0007669"/>
    <property type="project" value="TreeGrafter"/>
</dbReference>
<dbReference type="GO" id="GO:0009099">
    <property type="term" value="P:L-valine biosynthetic process"/>
    <property type="evidence" value="ECO:0007669"/>
    <property type="project" value="TreeGrafter"/>
</dbReference>
<evidence type="ECO:0000313" key="3">
    <source>
        <dbReference type="EMBL" id="KAH0468654.1"/>
    </source>
</evidence>
<dbReference type="Gene3D" id="3.40.50.970">
    <property type="match status" value="1"/>
</dbReference>
<reference evidence="3 4" key="1">
    <citation type="journal article" date="2021" name="Hortic Res">
        <title>Chromosome-scale assembly of the Dendrobium chrysotoxum genome enhances the understanding of orchid evolution.</title>
        <authorList>
            <person name="Zhang Y."/>
            <person name="Zhang G.Q."/>
            <person name="Zhang D."/>
            <person name="Liu X.D."/>
            <person name="Xu X.Y."/>
            <person name="Sun W.H."/>
            <person name="Yu X."/>
            <person name="Zhu X."/>
            <person name="Wang Z.W."/>
            <person name="Zhao X."/>
            <person name="Zhong W.Y."/>
            <person name="Chen H."/>
            <person name="Yin W.L."/>
            <person name="Huang T."/>
            <person name="Niu S.C."/>
            <person name="Liu Z.J."/>
        </authorList>
    </citation>
    <scope>NUCLEOTIDE SEQUENCE [LARGE SCALE GENOMIC DNA]</scope>
    <source>
        <strain evidence="3">Lindl</strain>
    </source>
</reference>
<organism evidence="3 4">
    <name type="scientific">Dendrobium chrysotoxum</name>
    <name type="common">Orchid</name>
    <dbReference type="NCBI Taxonomy" id="161865"/>
    <lineage>
        <taxon>Eukaryota</taxon>
        <taxon>Viridiplantae</taxon>
        <taxon>Streptophyta</taxon>
        <taxon>Embryophyta</taxon>
        <taxon>Tracheophyta</taxon>
        <taxon>Spermatophyta</taxon>
        <taxon>Magnoliopsida</taxon>
        <taxon>Liliopsida</taxon>
        <taxon>Asparagales</taxon>
        <taxon>Orchidaceae</taxon>
        <taxon>Epidendroideae</taxon>
        <taxon>Malaxideae</taxon>
        <taxon>Dendrobiinae</taxon>
        <taxon>Dendrobium</taxon>
    </lineage>
</organism>
<accession>A0AAV7HKA9</accession>
<comment type="caution">
    <text evidence="3">The sequence shown here is derived from an EMBL/GenBank/DDBJ whole genome shotgun (WGS) entry which is preliminary data.</text>
</comment>
<comment type="similarity">
    <text evidence="1">Belongs to the TPP enzyme family.</text>
</comment>
<dbReference type="GO" id="GO:0009097">
    <property type="term" value="P:isoleucine biosynthetic process"/>
    <property type="evidence" value="ECO:0007669"/>
    <property type="project" value="TreeGrafter"/>
</dbReference>
<proteinExistence type="inferred from homology"/>
<dbReference type="GO" id="GO:0030976">
    <property type="term" value="F:thiamine pyrophosphate binding"/>
    <property type="evidence" value="ECO:0007669"/>
    <property type="project" value="InterPro"/>
</dbReference>